<dbReference type="EMBL" id="FQVG01000039">
    <property type="protein sequence ID" value="SHF17190.1"/>
    <property type="molecule type" value="Genomic_DNA"/>
</dbReference>
<evidence type="ECO:0000313" key="2">
    <source>
        <dbReference type="Proteomes" id="UP000184423"/>
    </source>
</evidence>
<reference evidence="2" key="1">
    <citation type="submission" date="2016-11" db="EMBL/GenBank/DDBJ databases">
        <authorList>
            <person name="Varghese N."/>
            <person name="Submissions S."/>
        </authorList>
    </citation>
    <scope>NUCLEOTIDE SEQUENCE [LARGE SCALE GENOMIC DNA]</scope>
    <source>
        <strain evidence="2">DSM 10124</strain>
    </source>
</reference>
<organism evidence="1 2">
    <name type="scientific">Caloramator proteoclasticus DSM 10124</name>
    <dbReference type="NCBI Taxonomy" id="1121262"/>
    <lineage>
        <taxon>Bacteria</taxon>
        <taxon>Bacillati</taxon>
        <taxon>Bacillota</taxon>
        <taxon>Clostridia</taxon>
        <taxon>Eubacteriales</taxon>
        <taxon>Clostridiaceae</taxon>
        <taxon>Caloramator</taxon>
    </lineage>
</organism>
<sequence>MGNDVLKILKGGYMTIGEVRTKLQKANEDELRQAIIDFIIEKMREER</sequence>
<gene>
    <name evidence="1" type="ORF">SAMN02746091_01922</name>
</gene>
<proteinExistence type="predicted"/>
<evidence type="ECO:0000313" key="1">
    <source>
        <dbReference type="EMBL" id="SHF17190.1"/>
    </source>
</evidence>
<protein>
    <submittedName>
        <fullName evidence="1">Uncharacterized protein</fullName>
    </submittedName>
</protein>
<name>A0A1M4ZGL9_9CLOT</name>
<dbReference type="AlphaFoldDB" id="A0A1M4ZGL9"/>
<dbReference type="Proteomes" id="UP000184423">
    <property type="component" value="Unassembled WGS sequence"/>
</dbReference>
<dbReference type="RefSeq" id="WP_159431470.1">
    <property type="nucleotide sequence ID" value="NZ_FQVG01000039.1"/>
</dbReference>
<accession>A0A1M4ZGL9</accession>
<keyword evidence="2" id="KW-1185">Reference proteome</keyword>